<feature type="transmembrane region" description="Helical" evidence="6">
    <location>
        <begin position="204"/>
        <end position="224"/>
    </location>
</feature>
<reference evidence="7 8" key="1">
    <citation type="journal article" date="2015" name="Genome Announc.">
        <title>Expanding the biotechnology potential of lactobacilli through comparative genomics of 213 strains and associated genera.</title>
        <authorList>
            <person name="Sun Z."/>
            <person name="Harris H.M."/>
            <person name="McCann A."/>
            <person name="Guo C."/>
            <person name="Argimon S."/>
            <person name="Zhang W."/>
            <person name="Yang X."/>
            <person name="Jeffery I.B."/>
            <person name="Cooney J.C."/>
            <person name="Kagawa T.F."/>
            <person name="Liu W."/>
            <person name="Song Y."/>
            <person name="Salvetti E."/>
            <person name="Wrobel A."/>
            <person name="Rasinkangas P."/>
            <person name="Parkhill J."/>
            <person name="Rea M.C."/>
            <person name="O'Sullivan O."/>
            <person name="Ritari J."/>
            <person name="Douillard F.P."/>
            <person name="Paul Ross R."/>
            <person name="Yang R."/>
            <person name="Briner A.E."/>
            <person name="Felis G.E."/>
            <person name="de Vos W.M."/>
            <person name="Barrangou R."/>
            <person name="Klaenhammer T.R."/>
            <person name="Caufield P.W."/>
            <person name="Cui Y."/>
            <person name="Zhang H."/>
            <person name="O'Toole P.W."/>
        </authorList>
    </citation>
    <scope>NUCLEOTIDE SEQUENCE [LARGE SCALE GENOMIC DNA]</scope>
    <source>
        <strain evidence="7 8">DSM 12744</strain>
    </source>
</reference>
<evidence type="ECO:0000313" key="7">
    <source>
        <dbReference type="EMBL" id="KRL13353.1"/>
    </source>
</evidence>
<evidence type="ECO:0000256" key="5">
    <source>
        <dbReference type="ARBA" id="ARBA00023136"/>
    </source>
</evidence>
<name>A0A0R1N0Q6_9LACO</name>
<evidence type="ECO:0000256" key="4">
    <source>
        <dbReference type="ARBA" id="ARBA00022989"/>
    </source>
</evidence>
<evidence type="ECO:0000256" key="3">
    <source>
        <dbReference type="ARBA" id="ARBA00022692"/>
    </source>
</evidence>
<keyword evidence="5 6" id="KW-0472">Membrane</keyword>
<dbReference type="AlphaFoldDB" id="A0A0R1N0Q6"/>
<dbReference type="Pfam" id="PF03631">
    <property type="entry name" value="Virul_fac_BrkB"/>
    <property type="match status" value="1"/>
</dbReference>
<dbReference type="PANTHER" id="PTHR30213">
    <property type="entry name" value="INNER MEMBRANE PROTEIN YHJD"/>
    <property type="match status" value="1"/>
</dbReference>
<dbReference type="PATRIC" id="fig|1423792.3.peg.2223"/>
<accession>A0A0R1N0Q6</accession>
<protein>
    <submittedName>
        <fullName evidence="7">Ribonuclease BN-like family protein</fullName>
    </submittedName>
</protein>
<keyword evidence="4 6" id="KW-1133">Transmembrane helix</keyword>
<feature type="transmembrane region" description="Helical" evidence="6">
    <location>
        <begin position="269"/>
        <end position="292"/>
    </location>
</feature>
<dbReference type="EMBL" id="AZEC01000004">
    <property type="protein sequence ID" value="KRL13353.1"/>
    <property type="molecule type" value="Genomic_DNA"/>
</dbReference>
<dbReference type="InterPro" id="IPR017039">
    <property type="entry name" value="Virul_fac_BrkB"/>
</dbReference>
<dbReference type="PIRSF" id="PIRSF035875">
    <property type="entry name" value="RNase_BN"/>
    <property type="match status" value="1"/>
</dbReference>
<dbReference type="PANTHER" id="PTHR30213:SF0">
    <property type="entry name" value="UPF0761 MEMBRANE PROTEIN YIHY"/>
    <property type="match status" value="1"/>
</dbReference>
<comment type="caution">
    <text evidence="7">The sequence shown here is derived from an EMBL/GenBank/DDBJ whole genome shotgun (WGS) entry which is preliminary data.</text>
</comment>
<keyword evidence="8" id="KW-1185">Reference proteome</keyword>
<feature type="transmembrane region" description="Helical" evidence="6">
    <location>
        <begin position="157"/>
        <end position="184"/>
    </location>
</feature>
<feature type="transmembrane region" description="Helical" evidence="6">
    <location>
        <begin position="229"/>
        <end position="249"/>
    </location>
</feature>
<evidence type="ECO:0000313" key="8">
    <source>
        <dbReference type="Proteomes" id="UP000051330"/>
    </source>
</evidence>
<evidence type="ECO:0000256" key="1">
    <source>
        <dbReference type="ARBA" id="ARBA00004651"/>
    </source>
</evidence>
<feature type="transmembrane region" description="Helical" evidence="6">
    <location>
        <begin position="50"/>
        <end position="69"/>
    </location>
</feature>
<dbReference type="NCBIfam" id="TIGR00765">
    <property type="entry name" value="yihY_not_rbn"/>
    <property type="match status" value="1"/>
</dbReference>
<dbReference type="GO" id="GO:0005886">
    <property type="term" value="C:plasma membrane"/>
    <property type="evidence" value="ECO:0007669"/>
    <property type="project" value="UniProtKB-SubCell"/>
</dbReference>
<dbReference type="Proteomes" id="UP000051330">
    <property type="component" value="Unassembled WGS sequence"/>
</dbReference>
<evidence type="ECO:0000256" key="2">
    <source>
        <dbReference type="ARBA" id="ARBA00022475"/>
    </source>
</evidence>
<keyword evidence="2" id="KW-1003">Cell membrane</keyword>
<dbReference type="STRING" id="1423792.FD09_GL002182"/>
<organism evidence="7 8">
    <name type="scientific">Schleiferilactobacillus perolens DSM 12744</name>
    <dbReference type="NCBI Taxonomy" id="1423792"/>
    <lineage>
        <taxon>Bacteria</taxon>
        <taxon>Bacillati</taxon>
        <taxon>Bacillota</taxon>
        <taxon>Bacilli</taxon>
        <taxon>Lactobacillales</taxon>
        <taxon>Lactobacillaceae</taxon>
        <taxon>Schleiferilactobacillus</taxon>
    </lineage>
</organism>
<sequence>MHATGAKRQVVPGFVTTARPRSKFALVGDFLNAVIARFSEPGVITAPPMITYYLLLSVFPLIIVIGNMLPMFGLTPEFALSYLNPVVPRSILNALEPAVIALLQDRSGSLLSFGIVTTLWTASRGFNAMRNAMNYAYGLPPAASTRQSLINFLGRRLFSFVITLGFVLALGVLMVLFIFGGQFLEWLTPILRLPVAWLATYRTLRWPVAVGAILVLTMMLYFLLPNARIWWWTIFPGTIVSTGGILLLSQGFSIYMRYFGTGWNSYGRIGTIMIVLLWINWSATIFVFGAVVNAITQEVRHGESEVSAGRIADLRKIHKRHMAKR</sequence>
<proteinExistence type="predicted"/>
<keyword evidence="3 6" id="KW-0812">Transmembrane</keyword>
<comment type="subcellular location">
    <subcellularLocation>
        <location evidence="1">Cell membrane</location>
        <topology evidence="1">Multi-pass membrane protein</topology>
    </subcellularLocation>
</comment>
<evidence type="ECO:0000256" key="6">
    <source>
        <dbReference type="SAM" id="Phobius"/>
    </source>
</evidence>
<gene>
    <name evidence="7" type="ORF">FD09_GL002182</name>
</gene>